<dbReference type="SUPFAM" id="SSF57802">
    <property type="entry name" value="Rubredoxin-like"/>
    <property type="match status" value="1"/>
</dbReference>
<dbReference type="GO" id="GO:0005740">
    <property type="term" value="C:mitochondrial envelope"/>
    <property type="evidence" value="ECO:0007669"/>
    <property type="project" value="InterPro"/>
</dbReference>
<keyword evidence="2 3" id="KW-0862">Zinc</keyword>
<comment type="caution">
    <text evidence="4">The sequence shown here is derived from an EMBL/GenBank/DDBJ whole genome shotgun (WGS) entry which is preliminary data.</text>
</comment>
<evidence type="ECO:0000256" key="2">
    <source>
        <dbReference type="ARBA" id="ARBA00022833"/>
    </source>
</evidence>
<gene>
    <name evidence="4" type="ORF">BV898_12604</name>
</gene>
<dbReference type="InterPro" id="IPR002124">
    <property type="entry name" value="Cyt_c_oxidase_su5b"/>
</dbReference>
<proteinExistence type="predicted"/>
<feature type="binding site" evidence="3">
    <location>
        <position position="91"/>
    </location>
    <ligand>
        <name>Zn(2+)</name>
        <dbReference type="ChEBI" id="CHEBI:29105"/>
    </ligand>
</feature>
<dbReference type="PANTHER" id="PTHR10122">
    <property type="entry name" value="CYTOCHROME C OXIDASE SUBUNIT 5B, MITOCHONDRIAL"/>
    <property type="match status" value="1"/>
</dbReference>
<dbReference type="GO" id="GO:0006123">
    <property type="term" value="P:mitochondrial electron transport, cytochrome c to oxygen"/>
    <property type="evidence" value="ECO:0007669"/>
    <property type="project" value="InterPro"/>
</dbReference>
<feature type="binding site" evidence="3">
    <location>
        <position position="111"/>
    </location>
    <ligand>
        <name>Zn(2+)</name>
        <dbReference type="ChEBI" id="CHEBI:29105"/>
    </ligand>
</feature>
<evidence type="ECO:0000256" key="1">
    <source>
        <dbReference type="ARBA" id="ARBA00022723"/>
    </source>
</evidence>
<dbReference type="Gene3D" id="2.60.11.10">
    <property type="entry name" value="Cytochrome c oxidase, subunit Vb"/>
    <property type="match status" value="1"/>
</dbReference>
<dbReference type="GO" id="GO:0045277">
    <property type="term" value="C:respiratory chain complex IV"/>
    <property type="evidence" value="ECO:0007669"/>
    <property type="project" value="InterPro"/>
</dbReference>
<keyword evidence="5" id="KW-1185">Reference proteome</keyword>
<dbReference type="OrthoDB" id="10249250at2759"/>
<sequence length="132" mass="14520">MSLAIVRTVAQRAASLSFPMGSRAIFGIKLPKYGPDPLDLATGLEKKEMLARATGNQDPFEIAAIKRGAGTKDVPTQIPSMEPNRIVGCICNEDSLYIAYMTLYMGEKKRCECGHWYELVQGKGITHASWIL</sequence>
<dbReference type="Pfam" id="PF01215">
    <property type="entry name" value="COX5B"/>
    <property type="match status" value="1"/>
</dbReference>
<evidence type="ECO:0000256" key="3">
    <source>
        <dbReference type="PIRSR" id="PIRSR602124-1"/>
    </source>
</evidence>
<dbReference type="PANTHER" id="PTHR10122:SF0">
    <property type="entry name" value="CYTOCHROME C OXIDASE SUBUNIT 5B, ISOFORM A-RELATED"/>
    <property type="match status" value="1"/>
</dbReference>
<evidence type="ECO:0000313" key="5">
    <source>
        <dbReference type="Proteomes" id="UP000192578"/>
    </source>
</evidence>
<dbReference type="EMBL" id="MTYJ01000129">
    <property type="protein sequence ID" value="OQV13175.1"/>
    <property type="molecule type" value="Genomic_DNA"/>
</dbReference>
<evidence type="ECO:0000313" key="4">
    <source>
        <dbReference type="EMBL" id="OQV13175.1"/>
    </source>
</evidence>
<name>A0A1W0WD86_HYPEX</name>
<dbReference type="GO" id="GO:0046872">
    <property type="term" value="F:metal ion binding"/>
    <property type="evidence" value="ECO:0007669"/>
    <property type="project" value="UniProtKB-KW"/>
</dbReference>
<evidence type="ECO:0008006" key="6">
    <source>
        <dbReference type="Google" id="ProtNLM"/>
    </source>
</evidence>
<protein>
    <recommendedName>
        <fullName evidence="6">Cytochrome c oxidase subunit 5B, mitochondrial</fullName>
    </recommendedName>
</protein>
<dbReference type="AlphaFoldDB" id="A0A1W0WD86"/>
<dbReference type="InterPro" id="IPR036972">
    <property type="entry name" value="Cyt_c_oxidase_su5b_sf"/>
</dbReference>
<organism evidence="4 5">
    <name type="scientific">Hypsibius exemplaris</name>
    <name type="common">Freshwater tardigrade</name>
    <dbReference type="NCBI Taxonomy" id="2072580"/>
    <lineage>
        <taxon>Eukaryota</taxon>
        <taxon>Metazoa</taxon>
        <taxon>Ecdysozoa</taxon>
        <taxon>Tardigrada</taxon>
        <taxon>Eutardigrada</taxon>
        <taxon>Parachela</taxon>
        <taxon>Hypsibioidea</taxon>
        <taxon>Hypsibiidae</taxon>
        <taxon>Hypsibius</taxon>
    </lineage>
</organism>
<accession>A0A1W0WD86</accession>
<feature type="binding site" evidence="3">
    <location>
        <position position="89"/>
    </location>
    <ligand>
        <name>Zn(2+)</name>
        <dbReference type="ChEBI" id="CHEBI:29105"/>
    </ligand>
</feature>
<dbReference type="FunFam" id="2.60.11.10:FF:000004">
    <property type="entry name" value="Cytochrome c oxidase subunit 5B"/>
    <property type="match status" value="1"/>
</dbReference>
<feature type="binding site" evidence="3">
    <location>
        <position position="113"/>
    </location>
    <ligand>
        <name>Zn(2+)</name>
        <dbReference type="ChEBI" id="CHEBI:29105"/>
    </ligand>
</feature>
<keyword evidence="1 3" id="KW-0479">Metal-binding</keyword>
<dbReference type="Proteomes" id="UP000192578">
    <property type="component" value="Unassembled WGS sequence"/>
</dbReference>
<dbReference type="CDD" id="cd00924">
    <property type="entry name" value="Cyt_c_Oxidase_Vb"/>
    <property type="match status" value="1"/>
</dbReference>
<reference evidence="5" key="1">
    <citation type="submission" date="2017-01" db="EMBL/GenBank/DDBJ databases">
        <title>Comparative genomics of anhydrobiosis in the tardigrade Hypsibius dujardini.</title>
        <authorList>
            <person name="Yoshida Y."/>
            <person name="Koutsovoulos G."/>
            <person name="Laetsch D."/>
            <person name="Stevens L."/>
            <person name="Kumar S."/>
            <person name="Horikawa D."/>
            <person name="Ishino K."/>
            <person name="Komine S."/>
            <person name="Tomita M."/>
            <person name="Blaxter M."/>
            <person name="Arakawa K."/>
        </authorList>
    </citation>
    <scope>NUCLEOTIDE SEQUENCE [LARGE SCALE GENOMIC DNA]</scope>
    <source>
        <strain evidence="5">Z151</strain>
    </source>
</reference>
<dbReference type="PROSITE" id="PS51359">
    <property type="entry name" value="COX5B_2"/>
    <property type="match status" value="1"/>
</dbReference>